<dbReference type="AlphaFoldDB" id="A0A835V881"/>
<reference evidence="1 2" key="1">
    <citation type="journal article" date="2020" name="Nat. Food">
        <title>A phased Vanilla planifolia genome enables genetic improvement of flavour and production.</title>
        <authorList>
            <person name="Hasing T."/>
            <person name="Tang H."/>
            <person name="Brym M."/>
            <person name="Khazi F."/>
            <person name="Huang T."/>
            <person name="Chambers A.H."/>
        </authorList>
    </citation>
    <scope>NUCLEOTIDE SEQUENCE [LARGE SCALE GENOMIC DNA]</scope>
    <source>
        <tissue evidence="1">Leaf</tissue>
    </source>
</reference>
<comment type="caution">
    <text evidence="1">The sequence shown here is derived from an EMBL/GenBank/DDBJ whole genome shotgun (WGS) entry which is preliminary data.</text>
</comment>
<organism evidence="1 2">
    <name type="scientific">Vanilla planifolia</name>
    <name type="common">Vanilla</name>
    <dbReference type="NCBI Taxonomy" id="51239"/>
    <lineage>
        <taxon>Eukaryota</taxon>
        <taxon>Viridiplantae</taxon>
        <taxon>Streptophyta</taxon>
        <taxon>Embryophyta</taxon>
        <taxon>Tracheophyta</taxon>
        <taxon>Spermatophyta</taxon>
        <taxon>Magnoliopsida</taxon>
        <taxon>Liliopsida</taxon>
        <taxon>Asparagales</taxon>
        <taxon>Orchidaceae</taxon>
        <taxon>Vanilloideae</taxon>
        <taxon>Vanilleae</taxon>
        <taxon>Vanilla</taxon>
    </lineage>
</organism>
<gene>
    <name evidence="1" type="ORF">HPP92_009470</name>
</gene>
<dbReference type="Proteomes" id="UP000639772">
    <property type="component" value="Unassembled WGS sequence"/>
</dbReference>
<dbReference type="EMBL" id="JADCNM010000004">
    <property type="protein sequence ID" value="KAG0487375.1"/>
    <property type="molecule type" value="Genomic_DNA"/>
</dbReference>
<proteinExistence type="predicted"/>
<protein>
    <submittedName>
        <fullName evidence="1">Uncharacterized protein</fullName>
    </submittedName>
</protein>
<name>A0A835V881_VANPL</name>
<evidence type="ECO:0000313" key="1">
    <source>
        <dbReference type="EMBL" id="KAG0487375.1"/>
    </source>
</evidence>
<evidence type="ECO:0000313" key="2">
    <source>
        <dbReference type="Proteomes" id="UP000639772"/>
    </source>
</evidence>
<sequence length="53" mass="6139">MATDELVKPFSVQPARRPTKWVLQHLGHNIHHKKIFKSTILGVRNSSEKKSMM</sequence>
<accession>A0A835V881</accession>